<name>A0ABP6ZA91_9ACTN</name>
<comment type="caution">
    <text evidence="1">The sequence shown here is derived from an EMBL/GenBank/DDBJ whole genome shotgun (WGS) entry which is preliminary data.</text>
</comment>
<dbReference type="Proteomes" id="UP001501074">
    <property type="component" value="Unassembled WGS sequence"/>
</dbReference>
<gene>
    <name evidence="1" type="ORF">GCM10022223_17720</name>
</gene>
<keyword evidence="2" id="KW-1185">Reference proteome</keyword>
<dbReference type="EMBL" id="BAAAZO010000002">
    <property type="protein sequence ID" value="GAA3602392.1"/>
    <property type="molecule type" value="Genomic_DNA"/>
</dbReference>
<evidence type="ECO:0000313" key="2">
    <source>
        <dbReference type="Proteomes" id="UP001501074"/>
    </source>
</evidence>
<proteinExistence type="predicted"/>
<accession>A0ABP6ZA91</accession>
<protein>
    <submittedName>
        <fullName evidence="1">Uncharacterized protein</fullName>
    </submittedName>
</protein>
<reference evidence="2" key="1">
    <citation type="journal article" date="2019" name="Int. J. Syst. Evol. Microbiol.">
        <title>The Global Catalogue of Microorganisms (GCM) 10K type strain sequencing project: providing services to taxonomists for standard genome sequencing and annotation.</title>
        <authorList>
            <consortium name="The Broad Institute Genomics Platform"/>
            <consortium name="The Broad Institute Genome Sequencing Center for Infectious Disease"/>
            <person name="Wu L."/>
            <person name="Ma J."/>
        </authorList>
    </citation>
    <scope>NUCLEOTIDE SEQUENCE [LARGE SCALE GENOMIC DNA]</scope>
    <source>
        <strain evidence="2">JCM 16902</strain>
    </source>
</reference>
<sequence>MGREEILVGDDVTCSVLALEFVLRSEDVTVWFGNRTLAVMDRGFFAQWLCEGGDYVVDDLAWTVEGRSVLLTIDGNRTYAVTGPSLRRLAHRCE</sequence>
<organism evidence="1 2">
    <name type="scientific">Kineosporia mesophila</name>
    <dbReference type="NCBI Taxonomy" id="566012"/>
    <lineage>
        <taxon>Bacteria</taxon>
        <taxon>Bacillati</taxon>
        <taxon>Actinomycetota</taxon>
        <taxon>Actinomycetes</taxon>
        <taxon>Kineosporiales</taxon>
        <taxon>Kineosporiaceae</taxon>
        <taxon>Kineosporia</taxon>
    </lineage>
</organism>
<dbReference type="RefSeq" id="WP_231485136.1">
    <property type="nucleotide sequence ID" value="NZ_BAAAZO010000002.1"/>
</dbReference>
<evidence type="ECO:0000313" key="1">
    <source>
        <dbReference type="EMBL" id="GAA3602392.1"/>
    </source>
</evidence>